<keyword evidence="2" id="KW-0067">ATP-binding</keyword>
<dbReference type="RefSeq" id="WP_221251692.1">
    <property type="nucleotide sequence ID" value="NZ_AP024355.1"/>
</dbReference>
<evidence type="ECO:0000256" key="1">
    <source>
        <dbReference type="ARBA" id="ARBA00022741"/>
    </source>
</evidence>
<dbReference type="InterPro" id="IPR027417">
    <property type="entry name" value="P-loop_NTPase"/>
</dbReference>
<dbReference type="InterPro" id="IPR002078">
    <property type="entry name" value="Sigma_54_int"/>
</dbReference>
<keyword evidence="1" id="KW-0547">Nucleotide-binding</keyword>
<dbReference type="Gene3D" id="1.10.8.60">
    <property type="match status" value="1"/>
</dbReference>
<dbReference type="Pfam" id="PF25601">
    <property type="entry name" value="AAA_lid_14"/>
    <property type="match status" value="1"/>
</dbReference>
<name>A0ABN6DYI9_9BACT</name>
<dbReference type="PROSITE" id="PS00676">
    <property type="entry name" value="SIGMA54_INTERACT_2"/>
    <property type="match status" value="1"/>
</dbReference>
<dbReference type="CDD" id="cd00156">
    <property type="entry name" value="REC"/>
    <property type="match status" value="1"/>
</dbReference>
<dbReference type="Pfam" id="PF02954">
    <property type="entry name" value="HTH_8"/>
    <property type="match status" value="1"/>
</dbReference>
<dbReference type="InterPro" id="IPR009057">
    <property type="entry name" value="Homeodomain-like_sf"/>
</dbReference>
<dbReference type="EMBL" id="AP024355">
    <property type="protein sequence ID" value="BCR04264.1"/>
    <property type="molecule type" value="Genomic_DNA"/>
</dbReference>
<dbReference type="PANTHER" id="PTHR32071:SF13">
    <property type="entry name" value="RESPONSE REGULATOR HSFA"/>
    <property type="match status" value="1"/>
</dbReference>
<evidence type="ECO:0000256" key="6">
    <source>
        <dbReference type="PROSITE-ProRule" id="PRU00169"/>
    </source>
</evidence>
<evidence type="ECO:0000256" key="4">
    <source>
        <dbReference type="ARBA" id="ARBA00023125"/>
    </source>
</evidence>
<dbReference type="InterPro" id="IPR003593">
    <property type="entry name" value="AAA+_ATPase"/>
</dbReference>
<protein>
    <submittedName>
        <fullName evidence="9">Sigma-54-dependent Fis family transcriptional regulator</fullName>
    </submittedName>
</protein>
<dbReference type="PROSITE" id="PS50110">
    <property type="entry name" value="RESPONSE_REGULATORY"/>
    <property type="match status" value="1"/>
</dbReference>
<feature type="domain" description="Response regulatory" evidence="8">
    <location>
        <begin position="10"/>
        <end position="125"/>
    </location>
</feature>
<organism evidence="9 10">
    <name type="scientific">Desulfuromonas versatilis</name>
    <dbReference type="NCBI Taxonomy" id="2802975"/>
    <lineage>
        <taxon>Bacteria</taxon>
        <taxon>Pseudomonadati</taxon>
        <taxon>Thermodesulfobacteriota</taxon>
        <taxon>Desulfuromonadia</taxon>
        <taxon>Desulfuromonadales</taxon>
        <taxon>Desulfuromonadaceae</taxon>
        <taxon>Desulfuromonas</taxon>
    </lineage>
</organism>
<evidence type="ECO:0000259" key="7">
    <source>
        <dbReference type="PROSITE" id="PS50045"/>
    </source>
</evidence>
<dbReference type="InterPro" id="IPR001789">
    <property type="entry name" value="Sig_transdc_resp-reg_receiver"/>
</dbReference>
<dbReference type="PROSITE" id="PS00688">
    <property type="entry name" value="SIGMA54_INTERACT_3"/>
    <property type="match status" value="1"/>
</dbReference>
<dbReference type="InterPro" id="IPR002197">
    <property type="entry name" value="HTH_Fis"/>
</dbReference>
<dbReference type="PROSITE" id="PS50045">
    <property type="entry name" value="SIGMA54_INTERACT_4"/>
    <property type="match status" value="1"/>
</dbReference>
<keyword evidence="5" id="KW-0804">Transcription</keyword>
<dbReference type="CDD" id="cd00009">
    <property type="entry name" value="AAA"/>
    <property type="match status" value="1"/>
</dbReference>
<dbReference type="InterPro" id="IPR058031">
    <property type="entry name" value="AAA_lid_NorR"/>
</dbReference>
<dbReference type="Gene3D" id="3.40.50.300">
    <property type="entry name" value="P-loop containing nucleotide triphosphate hydrolases"/>
    <property type="match status" value="1"/>
</dbReference>
<evidence type="ECO:0000256" key="5">
    <source>
        <dbReference type="ARBA" id="ARBA00023163"/>
    </source>
</evidence>
<sequence>MLNLNDKNVHIVLVDDEQAELDAYRFLLESMGVRQITQVNDSLQVLATLEQIPSPVVFLDLNMPRMSGQEVLAAIKEKMPQVPVIICTANSDIETAVECLKLGAHDYLVKPISLNTFGSALRNALEIGALRKEVLSLKGISFSEGRYNSAAFEGIITRSPAMEGVFQYIEAISRSRQPALILGETGSGKEQLARAVHLSSGVSGEFVAVDVSGLDDTLFADTLFGHRKGAFTGASGDRPGLIEKAAGGTIFLDEIGDLSEASQVKLLRLLQEGIYYSLGSDAPKQCRARIVAATNLDLVGMAAQQQGFRRDLYYRLSTHLIKVPPLRERREDIPLLVQHLVAEAAAGLQKTPPSVSIAALELLMSHPFPGNIRELKTYLFDAVARCGDGQITDLLLQERLAGAHAEISAASGGQAINAAASPLESLLGRFPSLEELAEFAVSQALAKSGNNQSQAARLLGISKQALHKRLKKREDS</sequence>
<evidence type="ECO:0000256" key="2">
    <source>
        <dbReference type="ARBA" id="ARBA00022840"/>
    </source>
</evidence>
<dbReference type="PANTHER" id="PTHR32071">
    <property type="entry name" value="TRANSCRIPTIONAL REGULATORY PROTEIN"/>
    <property type="match status" value="1"/>
</dbReference>
<dbReference type="SUPFAM" id="SSF52540">
    <property type="entry name" value="P-loop containing nucleoside triphosphate hydrolases"/>
    <property type="match status" value="1"/>
</dbReference>
<dbReference type="InterPro" id="IPR025944">
    <property type="entry name" value="Sigma_54_int_dom_CS"/>
</dbReference>
<evidence type="ECO:0000313" key="10">
    <source>
        <dbReference type="Proteomes" id="UP001319827"/>
    </source>
</evidence>
<dbReference type="SMART" id="SM00448">
    <property type="entry name" value="REC"/>
    <property type="match status" value="1"/>
</dbReference>
<dbReference type="SUPFAM" id="SSF46689">
    <property type="entry name" value="Homeodomain-like"/>
    <property type="match status" value="1"/>
</dbReference>
<gene>
    <name evidence="9" type="ORF">DESUT3_13330</name>
</gene>
<evidence type="ECO:0000259" key="8">
    <source>
        <dbReference type="PROSITE" id="PS50110"/>
    </source>
</evidence>
<feature type="modified residue" description="4-aspartylphosphate" evidence="6">
    <location>
        <position position="60"/>
    </location>
</feature>
<keyword evidence="3" id="KW-0805">Transcription regulation</keyword>
<keyword evidence="4" id="KW-0238">DNA-binding</keyword>
<feature type="domain" description="Sigma-54 factor interaction" evidence="7">
    <location>
        <begin position="155"/>
        <end position="384"/>
    </location>
</feature>
<dbReference type="PRINTS" id="PR01590">
    <property type="entry name" value="HTHFIS"/>
</dbReference>
<dbReference type="Pfam" id="PF00158">
    <property type="entry name" value="Sigma54_activat"/>
    <property type="match status" value="1"/>
</dbReference>
<dbReference type="Proteomes" id="UP001319827">
    <property type="component" value="Chromosome"/>
</dbReference>
<dbReference type="Pfam" id="PF00072">
    <property type="entry name" value="Response_reg"/>
    <property type="match status" value="1"/>
</dbReference>
<keyword evidence="10" id="KW-1185">Reference proteome</keyword>
<dbReference type="Gene3D" id="3.40.50.2300">
    <property type="match status" value="1"/>
</dbReference>
<reference evidence="9 10" key="1">
    <citation type="journal article" date="2016" name="C (Basel)">
        <title>Selective Growth of and Electricity Production by Marine Exoelectrogenic Bacteria in Self-Aggregated Hydrogel of Microbially Reduced Graphene Oxide.</title>
        <authorList>
            <person name="Yoshida N."/>
            <person name="Goto Y."/>
            <person name="Miyata Y."/>
        </authorList>
    </citation>
    <scope>NUCLEOTIDE SEQUENCE [LARGE SCALE GENOMIC DNA]</scope>
    <source>
        <strain evidence="9 10">NIT-T3</strain>
    </source>
</reference>
<reference evidence="9 10" key="2">
    <citation type="journal article" date="2021" name="Int. J. Syst. Evol. Microbiol.">
        <title>Isolation and Polyphasic Characterization of Desulfuromonas versatilis sp. Nov., an Electrogenic Bacteria Capable of Versatile Metabolism Isolated from a Graphene Oxide-Reducing Enrichment Culture.</title>
        <authorList>
            <person name="Xie L."/>
            <person name="Yoshida N."/>
            <person name="Ishii S."/>
            <person name="Meng L."/>
        </authorList>
    </citation>
    <scope>NUCLEOTIDE SEQUENCE [LARGE SCALE GENOMIC DNA]</scope>
    <source>
        <strain evidence="9 10">NIT-T3</strain>
    </source>
</reference>
<dbReference type="SUPFAM" id="SSF52172">
    <property type="entry name" value="CheY-like"/>
    <property type="match status" value="1"/>
</dbReference>
<accession>A0ABN6DYI9</accession>
<keyword evidence="6" id="KW-0597">Phosphoprotein</keyword>
<proteinExistence type="predicted"/>
<dbReference type="InterPro" id="IPR011006">
    <property type="entry name" value="CheY-like_superfamily"/>
</dbReference>
<dbReference type="SMART" id="SM00382">
    <property type="entry name" value="AAA"/>
    <property type="match status" value="1"/>
</dbReference>
<evidence type="ECO:0000256" key="3">
    <source>
        <dbReference type="ARBA" id="ARBA00023015"/>
    </source>
</evidence>
<evidence type="ECO:0000313" key="9">
    <source>
        <dbReference type="EMBL" id="BCR04264.1"/>
    </source>
</evidence>
<dbReference type="Gene3D" id="1.10.10.60">
    <property type="entry name" value="Homeodomain-like"/>
    <property type="match status" value="1"/>
</dbReference>
<dbReference type="InterPro" id="IPR025943">
    <property type="entry name" value="Sigma_54_int_dom_ATP-bd_2"/>
</dbReference>